<accession>A0A4R1R8T3</accession>
<dbReference type="EMBL" id="SLUP01000021">
    <property type="protein sequence ID" value="TCL61970.1"/>
    <property type="molecule type" value="Genomic_DNA"/>
</dbReference>
<dbReference type="PANTHER" id="PTHR44858:SF1">
    <property type="entry name" value="UDP-N-ACETYLGLUCOSAMINE--PEPTIDE N-ACETYLGLUCOSAMINYLTRANSFERASE SPINDLY-RELATED"/>
    <property type="match status" value="1"/>
</dbReference>
<reference evidence="4 5" key="1">
    <citation type="submission" date="2019-03" db="EMBL/GenBank/DDBJ databases">
        <title>Genomic Encyclopedia of Type Strains, Phase IV (KMG-IV): sequencing the most valuable type-strain genomes for metagenomic binning, comparative biology and taxonomic classification.</title>
        <authorList>
            <person name="Goeker M."/>
        </authorList>
    </citation>
    <scope>NUCLEOTIDE SEQUENCE [LARGE SCALE GENOMIC DNA]</scope>
    <source>
        <strain evidence="4 5">DSM 18792</strain>
    </source>
</reference>
<evidence type="ECO:0000256" key="1">
    <source>
        <dbReference type="ARBA" id="ARBA00022737"/>
    </source>
</evidence>
<feature type="repeat" description="TPR" evidence="3">
    <location>
        <begin position="96"/>
        <end position="129"/>
    </location>
</feature>
<keyword evidence="2 3" id="KW-0802">TPR repeat</keyword>
<comment type="caution">
    <text evidence="4">The sequence shown here is derived from an EMBL/GenBank/DDBJ whole genome shotgun (WGS) entry which is preliminary data.</text>
</comment>
<keyword evidence="1" id="KW-0677">Repeat</keyword>
<evidence type="ECO:0000313" key="4">
    <source>
        <dbReference type="EMBL" id="TCL61970.1"/>
    </source>
</evidence>
<dbReference type="InterPro" id="IPR011990">
    <property type="entry name" value="TPR-like_helical_dom_sf"/>
</dbReference>
<proteinExistence type="predicted"/>
<evidence type="ECO:0000256" key="3">
    <source>
        <dbReference type="PROSITE-ProRule" id="PRU00339"/>
    </source>
</evidence>
<dbReference type="Proteomes" id="UP000295455">
    <property type="component" value="Unassembled WGS sequence"/>
</dbReference>
<dbReference type="AlphaFoldDB" id="A0A4R1R8T3"/>
<sequence>MKHILLFVVLIIFNNCAKNDCIQGINNLPKYGKIKKCAEQITLDNEFIKGCDTIYPNRKIAAIHYIDLAWGYFYNNQIDLSMKRFNQAWLLDKNNADIYWGYGNLMGKKGEFEESLKYFEESIQINSQNAKVWESKAISHGQLFFKTKEKKSLNELIECLKISLKIDPNNARAYGQLAGAYGQIKEKDSLEKYIKLTDQIDSTFVHPEVRKLMNQ</sequence>
<name>A0A4R1R8T3_9FLAO</name>
<dbReference type="RefSeq" id="WP_132219500.1">
    <property type="nucleotide sequence ID" value="NZ_OX156936.1"/>
</dbReference>
<evidence type="ECO:0000313" key="5">
    <source>
        <dbReference type="Proteomes" id="UP000295455"/>
    </source>
</evidence>
<dbReference type="Gene3D" id="1.25.40.10">
    <property type="entry name" value="Tetratricopeptide repeat domain"/>
    <property type="match status" value="1"/>
</dbReference>
<protein>
    <submittedName>
        <fullName evidence="4">Uncharacterized protein</fullName>
    </submittedName>
</protein>
<dbReference type="PROSITE" id="PS50005">
    <property type="entry name" value="TPR"/>
    <property type="match status" value="1"/>
</dbReference>
<dbReference type="PANTHER" id="PTHR44858">
    <property type="entry name" value="TETRATRICOPEPTIDE REPEAT PROTEIN 6"/>
    <property type="match status" value="1"/>
</dbReference>
<organism evidence="4 5">
    <name type="scientific">Mariniflexile fucanivorans</name>
    <dbReference type="NCBI Taxonomy" id="264023"/>
    <lineage>
        <taxon>Bacteria</taxon>
        <taxon>Pseudomonadati</taxon>
        <taxon>Bacteroidota</taxon>
        <taxon>Flavobacteriia</taxon>
        <taxon>Flavobacteriales</taxon>
        <taxon>Flavobacteriaceae</taxon>
        <taxon>Mariniflexile</taxon>
    </lineage>
</organism>
<dbReference type="InterPro" id="IPR019734">
    <property type="entry name" value="TPR_rpt"/>
</dbReference>
<keyword evidence="5" id="KW-1185">Reference proteome</keyword>
<dbReference type="OrthoDB" id="7058419at2"/>
<dbReference type="SMART" id="SM00028">
    <property type="entry name" value="TPR"/>
    <property type="match status" value="2"/>
</dbReference>
<evidence type="ECO:0000256" key="2">
    <source>
        <dbReference type="ARBA" id="ARBA00022803"/>
    </source>
</evidence>
<dbReference type="InterPro" id="IPR050498">
    <property type="entry name" value="Ycf3"/>
</dbReference>
<gene>
    <name evidence="4" type="ORF">EV196_1216</name>
</gene>
<dbReference type="SUPFAM" id="SSF48452">
    <property type="entry name" value="TPR-like"/>
    <property type="match status" value="1"/>
</dbReference>